<keyword evidence="1" id="KW-0489">Methyltransferase</keyword>
<organism evidence="1">
    <name type="scientific">Nakamurella sp. A5-74</name>
    <dbReference type="NCBI Taxonomy" id="3158264"/>
    <lineage>
        <taxon>Bacteria</taxon>
        <taxon>Bacillati</taxon>
        <taxon>Actinomycetota</taxon>
        <taxon>Actinomycetes</taxon>
        <taxon>Nakamurellales</taxon>
        <taxon>Nakamurellaceae</taxon>
        <taxon>Nakamurella</taxon>
    </lineage>
</organism>
<evidence type="ECO:0000313" key="1">
    <source>
        <dbReference type="EMBL" id="XCG64661.1"/>
    </source>
</evidence>
<accession>A0AAU8DR26</accession>
<dbReference type="EMBL" id="CP159218">
    <property type="protein sequence ID" value="XCG64661.1"/>
    <property type="molecule type" value="Genomic_DNA"/>
</dbReference>
<dbReference type="GO" id="GO:0032259">
    <property type="term" value="P:methylation"/>
    <property type="evidence" value="ECO:0007669"/>
    <property type="project" value="UniProtKB-KW"/>
</dbReference>
<dbReference type="InterPro" id="IPR029063">
    <property type="entry name" value="SAM-dependent_MTases_sf"/>
</dbReference>
<protein>
    <submittedName>
        <fullName evidence="1">Class I SAM-dependent methyltransferase</fullName>
        <ecNumber evidence="1">2.1.1.-</ecNumber>
    </submittedName>
</protein>
<dbReference type="GO" id="GO:0008168">
    <property type="term" value="F:methyltransferase activity"/>
    <property type="evidence" value="ECO:0007669"/>
    <property type="project" value="UniProtKB-KW"/>
</dbReference>
<reference evidence="1" key="1">
    <citation type="submission" date="2024-05" db="EMBL/GenBank/DDBJ databases">
        <authorList>
            <person name="Cai S.Y."/>
            <person name="Jin L.M."/>
            <person name="Li H.R."/>
        </authorList>
    </citation>
    <scope>NUCLEOTIDE SEQUENCE</scope>
    <source>
        <strain evidence="1">A5-74</strain>
    </source>
</reference>
<name>A0AAU8DR26_9ACTN</name>
<dbReference type="PANTHER" id="PTHR43861:SF6">
    <property type="entry name" value="METHYLTRANSFERASE TYPE 11"/>
    <property type="match status" value="1"/>
</dbReference>
<proteinExistence type="predicted"/>
<dbReference type="EC" id="2.1.1.-" evidence="1"/>
<dbReference type="PANTHER" id="PTHR43861">
    <property type="entry name" value="TRANS-ACONITATE 2-METHYLTRANSFERASE-RELATED"/>
    <property type="match status" value="1"/>
</dbReference>
<dbReference type="AlphaFoldDB" id="A0AAU8DR26"/>
<dbReference type="Pfam" id="PF13489">
    <property type="entry name" value="Methyltransf_23"/>
    <property type="match status" value="1"/>
</dbReference>
<dbReference type="CDD" id="cd02440">
    <property type="entry name" value="AdoMet_MTases"/>
    <property type="match status" value="1"/>
</dbReference>
<dbReference type="RefSeq" id="WP_353650274.1">
    <property type="nucleotide sequence ID" value="NZ_CP159218.1"/>
</dbReference>
<gene>
    <name evidence="1" type="ORF">ABLG96_04860</name>
</gene>
<keyword evidence="1" id="KW-0808">Transferase</keyword>
<dbReference type="SUPFAM" id="SSF53335">
    <property type="entry name" value="S-adenosyl-L-methionine-dependent methyltransferases"/>
    <property type="match status" value="1"/>
</dbReference>
<sequence length="215" mass="23481">MPEGGEYAEDYYAMSRSGEGAKGVVDTVRDRFIRRQVLRRVPGGRLLDVGCGLGLFLEAMRPEFASFGVDISDYAVRACAERLPDAQVRVASLIEGLPDDGAFAGEFDVITAINIVEHLEDPWAGVAAVRARLRTGGLFVMHLPTIGNAVQARMYAGSYDQDPTHIYRPSGRAASALVEECGFVQEFGTFAPFVGAPVWRVLPWHPAYLGIYRAI</sequence>
<dbReference type="Gene3D" id="3.40.50.150">
    <property type="entry name" value="Vaccinia Virus protein VP39"/>
    <property type="match status" value="1"/>
</dbReference>